<dbReference type="InterPro" id="IPR000355">
    <property type="entry name" value="Chemokine_rcpt"/>
</dbReference>
<dbReference type="InterPro" id="IPR050119">
    <property type="entry name" value="CCR1-9-like"/>
</dbReference>
<feature type="transmembrane region" description="Helical" evidence="11">
    <location>
        <begin position="165"/>
        <end position="183"/>
    </location>
</feature>
<keyword evidence="5 10" id="KW-0297">G-protein coupled receptor</keyword>
<dbReference type="Pfam" id="PF00001">
    <property type="entry name" value="7tm_1"/>
    <property type="match status" value="1"/>
</dbReference>
<feature type="transmembrane region" description="Helical" evidence="11">
    <location>
        <begin position="125"/>
        <end position="144"/>
    </location>
</feature>
<evidence type="ECO:0000313" key="13">
    <source>
        <dbReference type="Proteomes" id="UP000515152"/>
    </source>
</evidence>
<dbReference type="OrthoDB" id="9876908at2759"/>
<dbReference type="PANTHER" id="PTHR10489">
    <property type="entry name" value="CELL ADHESION MOLECULE"/>
    <property type="match status" value="1"/>
</dbReference>
<dbReference type="PRINTS" id="PR00237">
    <property type="entry name" value="GPCRRHODOPSN"/>
</dbReference>
<dbReference type="AlphaFoldDB" id="A0A6P8EYT3"/>
<keyword evidence="3 10" id="KW-0812">Transmembrane</keyword>
<comment type="subcellular location">
    <subcellularLocation>
        <location evidence="1">Cell membrane</location>
        <topology evidence="1">Multi-pass membrane protein</topology>
    </subcellularLocation>
</comment>
<keyword evidence="8 10" id="KW-0675">Receptor</keyword>
<evidence type="ECO:0000256" key="9">
    <source>
        <dbReference type="ARBA" id="ARBA00023224"/>
    </source>
</evidence>
<evidence type="ECO:0000259" key="12">
    <source>
        <dbReference type="PROSITE" id="PS50262"/>
    </source>
</evidence>
<dbReference type="InterPro" id="IPR017452">
    <property type="entry name" value="GPCR_Rhodpsn_7TM"/>
</dbReference>
<evidence type="ECO:0000313" key="14">
    <source>
        <dbReference type="RefSeq" id="XP_031416037.1"/>
    </source>
</evidence>
<dbReference type="GeneID" id="105906961"/>
<dbReference type="PRINTS" id="PR00657">
    <property type="entry name" value="CCCHEMOKINER"/>
</dbReference>
<reference evidence="14" key="1">
    <citation type="submission" date="2025-08" db="UniProtKB">
        <authorList>
            <consortium name="RefSeq"/>
        </authorList>
    </citation>
    <scope>IDENTIFICATION</scope>
</reference>
<comment type="similarity">
    <text evidence="10">Belongs to the G-protein coupled receptor 1 family.</text>
</comment>
<proteinExistence type="inferred from homology"/>
<evidence type="ECO:0000256" key="7">
    <source>
        <dbReference type="ARBA" id="ARBA00023157"/>
    </source>
</evidence>
<evidence type="ECO:0000256" key="11">
    <source>
        <dbReference type="SAM" id="Phobius"/>
    </source>
</evidence>
<feature type="transmembrane region" description="Helical" evidence="11">
    <location>
        <begin position="58"/>
        <end position="78"/>
    </location>
</feature>
<feature type="domain" description="G-protein coupled receptors family 1 profile" evidence="12">
    <location>
        <begin position="69"/>
        <end position="320"/>
    </location>
</feature>
<dbReference type="GO" id="GO:0007204">
    <property type="term" value="P:positive regulation of cytosolic calcium ion concentration"/>
    <property type="evidence" value="ECO:0007669"/>
    <property type="project" value="TreeGrafter"/>
</dbReference>
<organism evidence="13 14">
    <name type="scientific">Clupea harengus</name>
    <name type="common">Atlantic herring</name>
    <dbReference type="NCBI Taxonomy" id="7950"/>
    <lineage>
        <taxon>Eukaryota</taxon>
        <taxon>Metazoa</taxon>
        <taxon>Chordata</taxon>
        <taxon>Craniata</taxon>
        <taxon>Vertebrata</taxon>
        <taxon>Euteleostomi</taxon>
        <taxon>Actinopterygii</taxon>
        <taxon>Neopterygii</taxon>
        <taxon>Teleostei</taxon>
        <taxon>Clupei</taxon>
        <taxon>Clupeiformes</taxon>
        <taxon>Clupeoidei</taxon>
        <taxon>Clupeidae</taxon>
        <taxon>Clupea</taxon>
    </lineage>
</organism>
<feature type="transmembrane region" description="Helical" evidence="11">
    <location>
        <begin position="259"/>
        <end position="283"/>
    </location>
</feature>
<dbReference type="GO" id="GO:0019957">
    <property type="term" value="F:C-C chemokine binding"/>
    <property type="evidence" value="ECO:0007669"/>
    <property type="project" value="TreeGrafter"/>
</dbReference>
<keyword evidence="13" id="KW-1185">Reference proteome</keyword>
<gene>
    <name evidence="14" type="primary">ccr12a</name>
</gene>
<dbReference type="GO" id="GO:0009897">
    <property type="term" value="C:external side of plasma membrane"/>
    <property type="evidence" value="ECO:0007669"/>
    <property type="project" value="TreeGrafter"/>
</dbReference>
<dbReference type="PROSITE" id="PS00237">
    <property type="entry name" value="G_PROTEIN_RECEP_F1_1"/>
    <property type="match status" value="1"/>
</dbReference>
<name>A0A6P8EYT3_CLUHA</name>
<dbReference type="CTD" id="563803"/>
<keyword evidence="7" id="KW-1015">Disulfide bond</keyword>
<dbReference type="PROSITE" id="PS50262">
    <property type="entry name" value="G_PROTEIN_RECEP_F1_2"/>
    <property type="match status" value="1"/>
</dbReference>
<dbReference type="SUPFAM" id="SSF81321">
    <property type="entry name" value="Family A G protein-coupled receptor-like"/>
    <property type="match status" value="1"/>
</dbReference>
<dbReference type="FunFam" id="1.20.1070.10:FF:000130">
    <property type="entry name" value="Chemokine (C-C motif) receptor 2"/>
    <property type="match status" value="1"/>
</dbReference>
<feature type="transmembrane region" description="Helical" evidence="11">
    <location>
        <begin position="219"/>
        <end position="239"/>
    </location>
</feature>
<evidence type="ECO:0000256" key="5">
    <source>
        <dbReference type="ARBA" id="ARBA00023040"/>
    </source>
</evidence>
<dbReference type="InterPro" id="IPR000276">
    <property type="entry name" value="GPCR_Rhodpsn"/>
</dbReference>
<dbReference type="PANTHER" id="PTHR10489:SF922">
    <property type="entry name" value="C-C CHEMOKINE RECEPTOR FAMILY-LIKE-RELATED"/>
    <property type="match status" value="1"/>
</dbReference>
<keyword evidence="9 10" id="KW-0807">Transducer</keyword>
<keyword evidence="2" id="KW-1003">Cell membrane</keyword>
<feature type="transmembrane region" description="Helical" evidence="11">
    <location>
        <begin position="303"/>
        <end position="323"/>
    </location>
</feature>
<dbReference type="GO" id="GO:0016493">
    <property type="term" value="F:C-C chemokine receptor activity"/>
    <property type="evidence" value="ECO:0007669"/>
    <property type="project" value="TreeGrafter"/>
</dbReference>
<evidence type="ECO:0000256" key="1">
    <source>
        <dbReference type="ARBA" id="ARBA00004651"/>
    </source>
</evidence>
<evidence type="ECO:0000256" key="3">
    <source>
        <dbReference type="ARBA" id="ARBA00022692"/>
    </source>
</evidence>
<sequence length="376" mass="43480">MNSTMDSDIDTNYEDFLNFLAGNDSYVETNLGYVESGHVRLCQKMDVVHFGAKYLPPFFYMNFIISILGNGLVLYIIYKYEKLGTVTNIFLLNLVISDLLFACSLPFYAVYHASEWIFGRTMCKLVSSLFSVGFYSSILFLTLMTFDRYLAVVHAVTAAKQRRKAYAISSSVVVWVVSLASSVKELILHDTRSDPKYGELCEDLGYDQNSMTKWKLFGYYQQFIMFFMIPLAIVLYCYVRITVRVLSTRMREKCRAVKLIFVIVLTFFICWTPYNVVILLQALEMSYSRPTDCLSDTLDYAHFITRNLAFLYCCISPVFYTFVGKKFQNHFRKLLARHIPCLKSFVLTTDTRSQTSKTTSCKNPYMLTDKTSVRML</sequence>
<dbReference type="Proteomes" id="UP000515152">
    <property type="component" value="Chromosome 22"/>
</dbReference>
<dbReference type="RefSeq" id="XP_031416037.1">
    <property type="nucleotide sequence ID" value="XM_031560177.2"/>
</dbReference>
<evidence type="ECO:0000256" key="2">
    <source>
        <dbReference type="ARBA" id="ARBA00022475"/>
    </source>
</evidence>
<keyword evidence="4 11" id="KW-1133">Transmembrane helix</keyword>
<evidence type="ECO:0000256" key="6">
    <source>
        <dbReference type="ARBA" id="ARBA00023136"/>
    </source>
</evidence>
<dbReference type="GO" id="GO:0060326">
    <property type="term" value="P:cell chemotaxis"/>
    <property type="evidence" value="ECO:0007669"/>
    <property type="project" value="TreeGrafter"/>
</dbReference>
<keyword evidence="6 11" id="KW-0472">Membrane</keyword>
<accession>A0A6P8EYT3</accession>
<evidence type="ECO:0000256" key="4">
    <source>
        <dbReference type="ARBA" id="ARBA00022989"/>
    </source>
</evidence>
<evidence type="ECO:0000256" key="10">
    <source>
        <dbReference type="RuleBase" id="RU000688"/>
    </source>
</evidence>
<feature type="transmembrane region" description="Helical" evidence="11">
    <location>
        <begin position="90"/>
        <end position="113"/>
    </location>
</feature>
<evidence type="ECO:0000256" key="8">
    <source>
        <dbReference type="ARBA" id="ARBA00023170"/>
    </source>
</evidence>
<dbReference type="GO" id="GO:0019722">
    <property type="term" value="P:calcium-mediated signaling"/>
    <property type="evidence" value="ECO:0007669"/>
    <property type="project" value="TreeGrafter"/>
</dbReference>
<protein>
    <submittedName>
        <fullName evidence="14">Chemokine (C-C motif) receptor 12a</fullName>
    </submittedName>
</protein>
<dbReference type="KEGG" id="char:105906961"/>
<dbReference type="GO" id="GO:0006955">
    <property type="term" value="P:immune response"/>
    <property type="evidence" value="ECO:0007669"/>
    <property type="project" value="TreeGrafter"/>
</dbReference>
<dbReference type="Gene3D" id="1.20.1070.10">
    <property type="entry name" value="Rhodopsin 7-helix transmembrane proteins"/>
    <property type="match status" value="1"/>
</dbReference>